<dbReference type="RefSeq" id="WP_377774865.1">
    <property type="nucleotide sequence ID" value="NZ_JBHUHO010000043.1"/>
</dbReference>
<evidence type="ECO:0008006" key="4">
    <source>
        <dbReference type="Google" id="ProtNLM"/>
    </source>
</evidence>
<gene>
    <name evidence="2" type="ORF">ACFSJH_17950</name>
</gene>
<evidence type="ECO:0000313" key="2">
    <source>
        <dbReference type="EMBL" id="MFD2117616.1"/>
    </source>
</evidence>
<dbReference type="EMBL" id="JBHUHO010000043">
    <property type="protein sequence ID" value="MFD2117616.1"/>
    <property type="molecule type" value="Genomic_DNA"/>
</dbReference>
<name>A0ABW4YPF9_9BACL</name>
<organism evidence="2 3">
    <name type="scientific">Paenibacillus yanchengensis</name>
    <dbReference type="NCBI Taxonomy" id="2035833"/>
    <lineage>
        <taxon>Bacteria</taxon>
        <taxon>Bacillati</taxon>
        <taxon>Bacillota</taxon>
        <taxon>Bacilli</taxon>
        <taxon>Bacillales</taxon>
        <taxon>Paenibacillaceae</taxon>
        <taxon>Paenibacillus</taxon>
    </lineage>
</organism>
<feature type="signal peptide" evidence="1">
    <location>
        <begin position="1"/>
        <end position="21"/>
    </location>
</feature>
<protein>
    <recommendedName>
        <fullName evidence="4">Copper amine oxidase-like N-terminal domain-containing protein</fullName>
    </recommendedName>
</protein>
<sequence length="377" mass="42619">MKKSLLWLVILLLCLPLGSVAAAPAKAAKEVKTEEIGVFIDGNYVVSPVKALKIGSKNYLPLKIISKLSNIDVQVVDGKTVLTGTKDLIVIEKDKAEIFNVKKPIQLEKIGAYAYVAISDLSKITDLGVKTLTNSGSVLLWTTPEGKQKTDVMVSGIAQSKDKILKENFGKKMYFYGSSKSYDYGWIVGITSNQYNTESATYLLKNGKLIEDYNYSYQPMISEKEYKELQAYVGKTVWAYRNSAVLANSSIKNIEKLKIASIVLNSDSNTGMTIKFKRADGSTVNQRIPLRTDKVVDYYIADSFFLDDPHKTYKVSKKFWSSIYKRAVMKGMTKEQAVLAWGAPERVNEYGNYEQWVYSTRQYLYFEKNSLYSWQNF</sequence>
<evidence type="ECO:0000256" key="1">
    <source>
        <dbReference type="SAM" id="SignalP"/>
    </source>
</evidence>
<dbReference type="Proteomes" id="UP001597362">
    <property type="component" value="Unassembled WGS sequence"/>
</dbReference>
<evidence type="ECO:0000313" key="3">
    <source>
        <dbReference type="Proteomes" id="UP001597362"/>
    </source>
</evidence>
<reference evidence="3" key="1">
    <citation type="journal article" date="2019" name="Int. J. Syst. Evol. Microbiol.">
        <title>The Global Catalogue of Microorganisms (GCM) 10K type strain sequencing project: providing services to taxonomists for standard genome sequencing and annotation.</title>
        <authorList>
            <consortium name="The Broad Institute Genomics Platform"/>
            <consortium name="The Broad Institute Genome Sequencing Center for Infectious Disease"/>
            <person name="Wu L."/>
            <person name="Ma J."/>
        </authorList>
    </citation>
    <scope>NUCLEOTIDE SEQUENCE [LARGE SCALE GENOMIC DNA]</scope>
    <source>
        <strain evidence="3">GH52</strain>
    </source>
</reference>
<comment type="caution">
    <text evidence="2">The sequence shown here is derived from an EMBL/GenBank/DDBJ whole genome shotgun (WGS) entry which is preliminary data.</text>
</comment>
<feature type="chain" id="PRO_5046519348" description="Copper amine oxidase-like N-terminal domain-containing protein" evidence="1">
    <location>
        <begin position="22"/>
        <end position="377"/>
    </location>
</feature>
<keyword evidence="1" id="KW-0732">Signal</keyword>
<accession>A0ABW4YPF9</accession>
<keyword evidence="3" id="KW-1185">Reference proteome</keyword>
<proteinExistence type="predicted"/>